<dbReference type="Pfam" id="PF25734">
    <property type="entry name" value="RelB_like_antitoxin"/>
    <property type="match status" value="1"/>
</dbReference>
<dbReference type="EMBL" id="WVIE01000002">
    <property type="protein sequence ID" value="NDJ16187.1"/>
    <property type="molecule type" value="Genomic_DNA"/>
</dbReference>
<dbReference type="InterPro" id="IPR057930">
    <property type="entry name" value="Antitoxin_put"/>
</dbReference>
<protein>
    <submittedName>
        <fullName evidence="1">Uncharacterized protein</fullName>
    </submittedName>
</protein>
<comment type="caution">
    <text evidence="1">The sequence shown here is derived from an EMBL/GenBank/DDBJ whole genome shotgun (WGS) entry which is preliminary data.</text>
</comment>
<evidence type="ECO:0000313" key="1">
    <source>
        <dbReference type="EMBL" id="NDJ16187.1"/>
    </source>
</evidence>
<keyword evidence="2" id="KW-1185">Reference proteome</keyword>
<dbReference type="Proteomes" id="UP000646053">
    <property type="component" value="Unassembled WGS sequence"/>
</dbReference>
<name>A0A8J8CLK0_9CYAN</name>
<evidence type="ECO:0000313" key="2">
    <source>
        <dbReference type="Proteomes" id="UP000646053"/>
    </source>
</evidence>
<dbReference type="RefSeq" id="WP_162421689.1">
    <property type="nucleotide sequence ID" value="NZ_WVIE01000002.1"/>
</dbReference>
<sequence>MADITLDPDQLKTALKSAIMELLQDNKAEFSELIAEVIEDIAMERAIAEGTTTELVSRDTIFQLLEPKA</sequence>
<accession>A0A8J8CLK0</accession>
<organism evidence="1 2">
    <name type="scientific">Myxacorys almedinensis A</name>
    <dbReference type="NCBI Taxonomy" id="2690445"/>
    <lineage>
        <taxon>Bacteria</taxon>
        <taxon>Bacillati</taxon>
        <taxon>Cyanobacteriota</taxon>
        <taxon>Cyanophyceae</taxon>
        <taxon>Leptolyngbyales</taxon>
        <taxon>Leptolyngbyaceae</taxon>
        <taxon>Myxacorys</taxon>
        <taxon>Myxacorys almedinensis</taxon>
    </lineage>
</organism>
<proteinExistence type="predicted"/>
<reference evidence="1" key="1">
    <citation type="submission" date="2019-12" db="EMBL/GenBank/DDBJ databases">
        <title>High-Quality draft genome sequences of three cyanobacteria isolated from the limestone walls of the Old Cathedral of Coimbra.</title>
        <authorList>
            <person name="Tiago I."/>
            <person name="Soares F."/>
            <person name="Portugal A."/>
        </authorList>
    </citation>
    <scope>NUCLEOTIDE SEQUENCE</scope>
    <source>
        <strain evidence="1">A</strain>
    </source>
</reference>
<gene>
    <name evidence="1" type="ORF">GS601_02600</name>
</gene>
<dbReference type="AlphaFoldDB" id="A0A8J8CLK0"/>